<sequence length="68" mass="7557">MAPVASRQPLQSETRVRLTWPSDTHKNLSVLHPVHLIETLTLSLGHASHQPFDGIDAEDLMVLAIVKH</sequence>
<gene>
    <name evidence="1" type="ORF">Syun_011957</name>
</gene>
<name>A0AAP0JYL4_9MAGN</name>
<dbReference type="Proteomes" id="UP001420932">
    <property type="component" value="Unassembled WGS sequence"/>
</dbReference>
<protein>
    <submittedName>
        <fullName evidence="1">Uncharacterized protein</fullName>
    </submittedName>
</protein>
<dbReference type="AlphaFoldDB" id="A0AAP0JYL4"/>
<accession>A0AAP0JYL4</accession>
<comment type="caution">
    <text evidence="1">The sequence shown here is derived from an EMBL/GenBank/DDBJ whole genome shotgun (WGS) entry which is preliminary data.</text>
</comment>
<evidence type="ECO:0000313" key="2">
    <source>
        <dbReference type="Proteomes" id="UP001420932"/>
    </source>
</evidence>
<keyword evidence="2" id="KW-1185">Reference proteome</keyword>
<proteinExistence type="predicted"/>
<organism evidence="1 2">
    <name type="scientific">Stephania yunnanensis</name>
    <dbReference type="NCBI Taxonomy" id="152371"/>
    <lineage>
        <taxon>Eukaryota</taxon>
        <taxon>Viridiplantae</taxon>
        <taxon>Streptophyta</taxon>
        <taxon>Embryophyta</taxon>
        <taxon>Tracheophyta</taxon>
        <taxon>Spermatophyta</taxon>
        <taxon>Magnoliopsida</taxon>
        <taxon>Ranunculales</taxon>
        <taxon>Menispermaceae</taxon>
        <taxon>Menispermoideae</taxon>
        <taxon>Cissampelideae</taxon>
        <taxon>Stephania</taxon>
    </lineage>
</organism>
<evidence type="ECO:0000313" key="1">
    <source>
        <dbReference type="EMBL" id="KAK9142557.1"/>
    </source>
</evidence>
<reference evidence="1 2" key="1">
    <citation type="submission" date="2024-01" db="EMBL/GenBank/DDBJ databases">
        <title>Genome assemblies of Stephania.</title>
        <authorList>
            <person name="Yang L."/>
        </authorList>
    </citation>
    <scope>NUCLEOTIDE SEQUENCE [LARGE SCALE GENOMIC DNA]</scope>
    <source>
        <strain evidence="1">YNDBR</strain>
        <tissue evidence="1">Leaf</tissue>
    </source>
</reference>
<dbReference type="EMBL" id="JBBNAF010000005">
    <property type="protein sequence ID" value="KAK9142557.1"/>
    <property type="molecule type" value="Genomic_DNA"/>
</dbReference>